<keyword evidence="1" id="KW-1133">Transmembrane helix</keyword>
<feature type="transmembrane region" description="Helical" evidence="1">
    <location>
        <begin position="69"/>
        <end position="87"/>
    </location>
</feature>
<keyword evidence="1" id="KW-0812">Transmembrane</keyword>
<protein>
    <submittedName>
        <fullName evidence="2">Uncharacterized protein</fullName>
    </submittedName>
</protein>
<evidence type="ECO:0000313" key="3">
    <source>
        <dbReference type="Proteomes" id="UP001321700"/>
    </source>
</evidence>
<reference evidence="2 3" key="1">
    <citation type="submission" date="2023-08" db="EMBL/GenBank/DDBJ databases">
        <title>Rhodoferax potami sp. nov. and Rhodoferax mekongensis sp. nov., isolated from the Mekong River in Thailand.</title>
        <authorList>
            <person name="Kitikhun S."/>
            <person name="Charoenyingcharoen P."/>
            <person name="Siriarchawattana P."/>
            <person name="Likhitrattanapisal S."/>
            <person name="Nilsakha T."/>
            <person name="Chanpet A."/>
            <person name="Rattanawaree P."/>
            <person name="Ingsriswang S."/>
        </authorList>
    </citation>
    <scope>NUCLEOTIDE SEQUENCE [LARGE SCALE GENOMIC DNA]</scope>
    <source>
        <strain evidence="2 3">TBRC 17660</strain>
    </source>
</reference>
<keyword evidence="1" id="KW-0472">Membrane</keyword>
<evidence type="ECO:0000256" key="1">
    <source>
        <dbReference type="SAM" id="Phobius"/>
    </source>
</evidence>
<dbReference type="RefSeq" id="WP_313873236.1">
    <property type="nucleotide sequence ID" value="NZ_JAVBIK010000001.1"/>
</dbReference>
<organism evidence="2 3">
    <name type="scientific">Rhodoferax potami</name>
    <dbReference type="NCBI Taxonomy" id="3068338"/>
    <lineage>
        <taxon>Bacteria</taxon>
        <taxon>Pseudomonadati</taxon>
        <taxon>Pseudomonadota</taxon>
        <taxon>Betaproteobacteria</taxon>
        <taxon>Burkholderiales</taxon>
        <taxon>Comamonadaceae</taxon>
        <taxon>Rhodoferax</taxon>
    </lineage>
</organism>
<keyword evidence="3" id="KW-1185">Reference proteome</keyword>
<dbReference type="Proteomes" id="UP001321700">
    <property type="component" value="Unassembled WGS sequence"/>
</dbReference>
<name>A0ABU3KJD5_9BURK</name>
<evidence type="ECO:0000313" key="2">
    <source>
        <dbReference type="EMBL" id="MDT7517409.1"/>
    </source>
</evidence>
<comment type="caution">
    <text evidence="2">The sequence shown here is derived from an EMBL/GenBank/DDBJ whole genome shotgun (WGS) entry which is preliminary data.</text>
</comment>
<sequence>MTHSTDLPCPISQCLARWSTAAYPDAAETSSFDLWSLSSHVQHCSRRVSHTERLHRAAGWAGGMVRVRLMTFVVVAVLVLGAGFALAA</sequence>
<accession>A0ABU3KJD5</accession>
<gene>
    <name evidence="2" type="ORF">RAE19_01405</name>
</gene>
<dbReference type="EMBL" id="JAVBIK010000001">
    <property type="protein sequence ID" value="MDT7517409.1"/>
    <property type="molecule type" value="Genomic_DNA"/>
</dbReference>
<proteinExistence type="predicted"/>